<gene>
    <name evidence="2" type="ORF">JANAI62_30850</name>
</gene>
<sequence>MSKHAIATSAALLLSATPVLADLSAQDVWTDWQQVYGAMGLPLTADASYADGTLTLDAVTMTTDLGGVASSTSYGSLSLTEQADGTVRINLPASMTMTTVTTIEGETLEQSIQFDQEGWTGVITQDGETRIYDFTADSLAYIFDDLVPDQGDATVGGRATLTNLVSRYVNTTSGDTLTTDQTVTADGMVLTMAADGPDSFDLSYDLGAITSEGTGTVDLANISTTSSLSDLGAVFSGDIQHSGSTLALTAMSEDGPFTLNGTSTSGRIGFDLNADTLGYEISSKGAEMAVQVSAFPLPVNLSMSELTTAIAMPMGVSETPKPFALSLAYRDLALDDALWGLFDPTGQLPRDPATLLLDLSGTAVMNIDLFGGDPEALAGLQGAPGEVKTLDLTQLRLALAGAELTGDGAVTFPSPGPLPMPVGKVNLGLTGGLGLLDKLVALGFVPQEQAAFIKGMSGVVAKPVGEDELVSEIEFTEGGGITANGLPLQ</sequence>
<dbReference type="InterPro" id="IPR018666">
    <property type="entry name" value="DUF2125"/>
</dbReference>
<organism evidence="2 3">
    <name type="scientific">Jannaschia pagri</name>
    <dbReference type="NCBI Taxonomy" id="2829797"/>
    <lineage>
        <taxon>Bacteria</taxon>
        <taxon>Pseudomonadati</taxon>
        <taxon>Pseudomonadota</taxon>
        <taxon>Alphaproteobacteria</taxon>
        <taxon>Rhodobacterales</taxon>
        <taxon>Roseobacteraceae</taxon>
        <taxon>Jannaschia</taxon>
    </lineage>
</organism>
<name>A0ABQ4NQV2_9RHOB</name>
<proteinExistence type="predicted"/>
<reference evidence="2 3" key="1">
    <citation type="submission" date="2021-05" db="EMBL/GenBank/DDBJ databases">
        <title>Bacteria Genome sequencing.</title>
        <authorList>
            <person name="Takabe Y."/>
            <person name="Nakajima Y."/>
            <person name="Suzuki S."/>
            <person name="Shiozaki T."/>
        </authorList>
    </citation>
    <scope>NUCLEOTIDE SEQUENCE [LARGE SCALE GENOMIC DNA]</scope>
    <source>
        <strain evidence="2 3">AI_62</strain>
    </source>
</reference>
<evidence type="ECO:0000313" key="2">
    <source>
        <dbReference type="EMBL" id="GIT96462.1"/>
    </source>
</evidence>
<evidence type="ECO:0000256" key="1">
    <source>
        <dbReference type="SAM" id="SignalP"/>
    </source>
</evidence>
<dbReference type="RefSeq" id="WP_220749958.1">
    <property type="nucleotide sequence ID" value="NZ_BPFH01000006.1"/>
</dbReference>
<dbReference type="EMBL" id="BPFH01000006">
    <property type="protein sequence ID" value="GIT96462.1"/>
    <property type="molecule type" value="Genomic_DNA"/>
</dbReference>
<feature type="chain" id="PRO_5045474440" description="DUF2125 domain-containing protein" evidence="1">
    <location>
        <begin position="22"/>
        <end position="489"/>
    </location>
</feature>
<accession>A0ABQ4NQV2</accession>
<dbReference type="Proteomes" id="UP000786693">
    <property type="component" value="Unassembled WGS sequence"/>
</dbReference>
<evidence type="ECO:0008006" key="4">
    <source>
        <dbReference type="Google" id="ProtNLM"/>
    </source>
</evidence>
<evidence type="ECO:0000313" key="3">
    <source>
        <dbReference type="Proteomes" id="UP000786693"/>
    </source>
</evidence>
<keyword evidence="1" id="KW-0732">Signal</keyword>
<protein>
    <recommendedName>
        <fullName evidence="4">DUF2125 domain-containing protein</fullName>
    </recommendedName>
</protein>
<feature type="signal peptide" evidence="1">
    <location>
        <begin position="1"/>
        <end position="21"/>
    </location>
</feature>
<dbReference type="Pfam" id="PF09898">
    <property type="entry name" value="DUF2125"/>
    <property type="match status" value="1"/>
</dbReference>
<keyword evidence="3" id="KW-1185">Reference proteome</keyword>
<comment type="caution">
    <text evidence="2">The sequence shown here is derived from an EMBL/GenBank/DDBJ whole genome shotgun (WGS) entry which is preliminary data.</text>
</comment>